<dbReference type="InterPro" id="IPR002146">
    <property type="entry name" value="ATP_synth_b/b'su_bac/chlpt"/>
</dbReference>
<keyword evidence="5 11" id="KW-0375">Hydrogen ion transport</keyword>
<dbReference type="CDD" id="cd06503">
    <property type="entry name" value="ATP-synt_Fo_b"/>
    <property type="match status" value="1"/>
</dbReference>
<keyword evidence="14" id="KW-0934">Plastid</keyword>
<keyword evidence="9 11" id="KW-0066">ATP synthesis</keyword>
<dbReference type="PANTHER" id="PTHR34264">
    <property type="entry name" value="ATP SYNTHASE SUBUNIT B, CHLOROPLASTIC"/>
    <property type="match status" value="1"/>
</dbReference>
<dbReference type="HAMAP" id="MF_01398">
    <property type="entry name" value="ATP_synth_b_bprime"/>
    <property type="match status" value="1"/>
</dbReference>
<evidence type="ECO:0000256" key="3">
    <source>
        <dbReference type="ARBA" id="ARBA00022547"/>
    </source>
</evidence>
<reference evidence="14" key="2">
    <citation type="submission" date="2016-08" db="EMBL/GenBank/DDBJ databases">
        <authorList>
            <person name="Seilhamer J.J."/>
        </authorList>
    </citation>
    <scope>NUCLEOTIDE SEQUENCE</scope>
</reference>
<gene>
    <name evidence="11 14" type="primary">atpF</name>
</gene>
<keyword evidence="7 11" id="KW-0406">Ion transport</keyword>
<keyword evidence="8 11" id="KW-0472">Membrane</keyword>
<comment type="miscellaneous">
    <text evidence="11">In plastids the F-type ATPase is also known as CF(1)CF(0).</text>
</comment>
<feature type="transmembrane region" description="Helical" evidence="11">
    <location>
        <begin position="20"/>
        <end position="40"/>
    </location>
</feature>
<dbReference type="EMBL" id="KX808497">
    <property type="protein sequence ID" value="AOP19141.1"/>
    <property type="molecule type" value="Genomic_DNA"/>
</dbReference>
<keyword evidence="14" id="KW-0150">Chloroplast</keyword>
<sequence>MINPILFYPLNQSIGINTNILDTNIINLAIVISIVIYFVGDALKNILKNRAQTIRMNLIEAEKRSAEARARLMIAEQHVEDAKEKALSIHKNSLLTIELENKRSIDQAKEDIDRLYKVKEETILYQQQKIIKEIMHQVIELAFDQVYQKLATKRDRIFQTSVTNYYINLFRNYKGDK</sequence>
<dbReference type="AlphaFoldDB" id="A0A1C9JBC3"/>
<dbReference type="GO" id="GO:0045259">
    <property type="term" value="C:proton-transporting ATP synthase complex"/>
    <property type="evidence" value="ECO:0007669"/>
    <property type="project" value="UniProtKB-KW"/>
</dbReference>
<dbReference type="PANTHER" id="PTHR34264:SF3">
    <property type="entry name" value="ATP SYNTHASE SUBUNIT B, CHLOROPLASTIC"/>
    <property type="match status" value="1"/>
</dbReference>
<comment type="function">
    <text evidence="10 11">F(1)F(0) ATP synthase produces ATP from ADP in the presence of a proton or sodium gradient. F-type ATPases consist of two structural domains, F(1) containing the extramembraneous catalytic core and F(0) containing the membrane proton channel, linked together by a central stalk and a peripheral stalk. During catalysis, ATP synthesis in the catalytic domain of F(1) is coupled via a rotary mechanism of the central stalk subunits to proton translocation.</text>
</comment>
<keyword evidence="6 11" id="KW-1133">Transmembrane helix</keyword>
<comment type="function">
    <text evidence="11">Component of the F(0) channel, it forms part of the peripheral stalk, linking F(1) to F(0).</text>
</comment>
<keyword evidence="2 11" id="KW-0813">Transport</keyword>
<dbReference type="Pfam" id="PF00430">
    <property type="entry name" value="ATP-synt_B"/>
    <property type="match status" value="1"/>
</dbReference>
<feature type="coiled-coil region" evidence="13">
    <location>
        <begin position="44"/>
        <end position="85"/>
    </location>
</feature>
<evidence type="ECO:0000256" key="4">
    <source>
        <dbReference type="ARBA" id="ARBA00022692"/>
    </source>
</evidence>
<organism evidence="14">
    <name type="scientific">Derbesia sp. WEST4838</name>
    <dbReference type="NCBI Taxonomy" id="1847751"/>
    <lineage>
        <taxon>Eukaryota</taxon>
        <taxon>Viridiplantae</taxon>
        <taxon>Chlorophyta</taxon>
        <taxon>core chlorophytes</taxon>
        <taxon>Ulvophyceae</taxon>
        <taxon>TCBD clade</taxon>
        <taxon>Bryopsidales</taxon>
        <taxon>Bryopsidineae</taxon>
        <taxon>Derbesiaceae</taxon>
        <taxon>Derbesia</taxon>
    </lineage>
</organism>
<evidence type="ECO:0000256" key="12">
    <source>
        <dbReference type="RuleBase" id="RU003848"/>
    </source>
</evidence>
<comment type="subunit">
    <text evidence="11">F-type ATPases have 2 components, F(1) - the catalytic core - and F(0) - the membrane proton channel. F(1) has five subunits: alpha(3), beta(3), gamma(1), delta(1), epsilon(1). F(0) has four main subunits: a(1), b(1), b'(1) and c(10-14). The alpha and beta chains form an alternating ring which encloses part of the gamma chain. F(1) is attached to F(0) by a central stalk formed by the gamma and epsilon chains, while a peripheral stalk is formed by the delta, b and b' chains.</text>
</comment>
<evidence type="ECO:0000256" key="13">
    <source>
        <dbReference type="SAM" id="Coils"/>
    </source>
</evidence>
<evidence type="ECO:0000256" key="10">
    <source>
        <dbReference type="ARBA" id="ARBA00025198"/>
    </source>
</evidence>
<proteinExistence type="inferred from homology"/>
<geneLocation type="chloroplast" evidence="14"/>
<comment type="similarity">
    <text evidence="11 12">Belongs to the ATPase B chain family.</text>
</comment>
<evidence type="ECO:0000256" key="9">
    <source>
        <dbReference type="ARBA" id="ARBA00023310"/>
    </source>
</evidence>
<accession>A0A1C9JBC3</accession>
<keyword evidence="3 11" id="KW-0138">CF(0)</keyword>
<protein>
    <recommendedName>
        <fullName evidence="11">ATP synthase subunit b, chloroplastic</fullName>
    </recommendedName>
    <alternativeName>
        <fullName evidence="11">ATP synthase F(0) sector subunit b</fullName>
    </alternativeName>
    <alternativeName>
        <fullName evidence="11">ATPase subunit I</fullName>
    </alternativeName>
</protein>
<keyword evidence="4 11" id="KW-0812">Transmembrane</keyword>
<evidence type="ECO:0000256" key="8">
    <source>
        <dbReference type="ARBA" id="ARBA00023136"/>
    </source>
</evidence>
<evidence type="ECO:0000256" key="7">
    <source>
        <dbReference type="ARBA" id="ARBA00023065"/>
    </source>
</evidence>
<keyword evidence="11" id="KW-0793">Thylakoid</keyword>
<reference evidence="14" key="1">
    <citation type="journal article" date="2016" name="Genome Biol. Evol.">
        <title>Evolutionary Dynamics of Chloroplast Genomes in Low Light: A Case Study of the Endolithic Green Alga Ostreobium quekettii.</title>
        <authorList>
            <person name="R Marcelino V."/>
            <person name="Cremen M.C."/>
            <person name="Jackson C.J."/>
            <person name="Larkum A.A."/>
            <person name="Verbruggen H."/>
        </authorList>
    </citation>
    <scope>NUCLEOTIDE SEQUENCE</scope>
</reference>
<dbReference type="RefSeq" id="YP_009306237.1">
    <property type="nucleotide sequence ID" value="NC_031367.1"/>
</dbReference>
<evidence type="ECO:0000256" key="2">
    <source>
        <dbReference type="ARBA" id="ARBA00022448"/>
    </source>
</evidence>
<evidence type="ECO:0000256" key="5">
    <source>
        <dbReference type="ARBA" id="ARBA00022781"/>
    </source>
</evidence>
<dbReference type="GO" id="GO:0009535">
    <property type="term" value="C:chloroplast thylakoid membrane"/>
    <property type="evidence" value="ECO:0007669"/>
    <property type="project" value="UniProtKB-SubCell"/>
</dbReference>
<evidence type="ECO:0000256" key="6">
    <source>
        <dbReference type="ARBA" id="ARBA00022989"/>
    </source>
</evidence>
<dbReference type="GeneID" id="29288594"/>
<evidence type="ECO:0000313" key="14">
    <source>
        <dbReference type="EMBL" id="AOP19141.1"/>
    </source>
</evidence>
<keyword evidence="13" id="KW-0175">Coiled coil</keyword>
<name>A0A1C9JBC3_9CHLO</name>
<comment type="subcellular location">
    <subcellularLocation>
        <location evidence="1">Membrane</location>
        <topology evidence="1">Single-pass membrane protein</topology>
    </subcellularLocation>
    <subcellularLocation>
        <location evidence="11">Plastid</location>
        <location evidence="11">Chloroplast thylakoid membrane</location>
        <topology evidence="11">Single-pass membrane protein</topology>
    </subcellularLocation>
</comment>
<evidence type="ECO:0000256" key="11">
    <source>
        <dbReference type="HAMAP-Rule" id="MF_01398"/>
    </source>
</evidence>
<evidence type="ECO:0000256" key="1">
    <source>
        <dbReference type="ARBA" id="ARBA00004167"/>
    </source>
</evidence>
<dbReference type="GO" id="GO:0046933">
    <property type="term" value="F:proton-transporting ATP synthase activity, rotational mechanism"/>
    <property type="evidence" value="ECO:0007669"/>
    <property type="project" value="UniProtKB-UniRule"/>
</dbReference>